<dbReference type="InterPro" id="IPR043964">
    <property type="entry name" value="P-loop_TraG"/>
</dbReference>
<dbReference type="Proteomes" id="UP001206236">
    <property type="component" value="Unassembled WGS sequence"/>
</dbReference>
<dbReference type="PANTHER" id="PTHR30121:SF6">
    <property type="entry name" value="SLR6007 PROTEIN"/>
    <property type="match status" value="1"/>
</dbReference>
<reference evidence="6" key="2">
    <citation type="submission" date="2023-01" db="EMBL/GenBank/DDBJ databases">
        <title>Human gut microbiome strain richness.</title>
        <authorList>
            <person name="Chen-Liaw A."/>
        </authorList>
    </citation>
    <scope>NUCLEOTIDE SEQUENCE</scope>
    <source>
        <strain evidence="6">1001275st1_F4_1001275B_160808</strain>
    </source>
</reference>
<dbReference type="EMBL" id="JAQMLV010000010">
    <property type="protein sequence ID" value="MDB8745098.1"/>
    <property type="molecule type" value="Genomic_DNA"/>
</dbReference>
<dbReference type="Gene3D" id="1.10.8.730">
    <property type="match status" value="1"/>
</dbReference>
<gene>
    <name evidence="5" type="ORF">NE632_08145</name>
    <name evidence="6" type="ORF">PNU62_08735</name>
</gene>
<evidence type="ECO:0000256" key="3">
    <source>
        <dbReference type="SAM" id="Phobius"/>
    </source>
</evidence>
<dbReference type="Pfam" id="PF19044">
    <property type="entry name" value="P-loop_TraG"/>
    <property type="match status" value="1"/>
</dbReference>
<dbReference type="RefSeq" id="WP_256322090.1">
    <property type="nucleotide sequence ID" value="NZ_DAWEQM010000006.1"/>
</dbReference>
<evidence type="ECO:0000259" key="4">
    <source>
        <dbReference type="Pfam" id="PF19044"/>
    </source>
</evidence>
<dbReference type="PANTHER" id="PTHR30121">
    <property type="entry name" value="UNCHARACTERIZED PROTEIN YJGR-RELATED"/>
    <property type="match status" value="1"/>
</dbReference>
<evidence type="ECO:0000313" key="5">
    <source>
        <dbReference type="EMBL" id="MCQ5153280.1"/>
    </source>
</evidence>
<dbReference type="SUPFAM" id="SSF52540">
    <property type="entry name" value="P-loop containing nucleoside triphosphate hydrolases"/>
    <property type="match status" value="1"/>
</dbReference>
<dbReference type="GO" id="GO:0005524">
    <property type="term" value="F:ATP binding"/>
    <property type="evidence" value="ECO:0007669"/>
    <property type="project" value="UniProtKB-KW"/>
</dbReference>
<feature type="transmembrane region" description="Helical" evidence="3">
    <location>
        <begin position="151"/>
        <end position="172"/>
    </location>
</feature>
<accession>A0AAW5KIP5</accession>
<dbReference type="InterPro" id="IPR027417">
    <property type="entry name" value="P-loop_NTPase"/>
</dbReference>
<dbReference type="AlphaFoldDB" id="A0AAW5KIP5"/>
<evidence type="ECO:0000256" key="2">
    <source>
        <dbReference type="SAM" id="MobiDB-lite"/>
    </source>
</evidence>
<evidence type="ECO:0000256" key="1">
    <source>
        <dbReference type="SAM" id="Coils"/>
    </source>
</evidence>
<evidence type="ECO:0000313" key="7">
    <source>
        <dbReference type="Proteomes" id="UP001206236"/>
    </source>
</evidence>
<keyword evidence="5" id="KW-0547">Nucleotide-binding</keyword>
<comment type="caution">
    <text evidence="5">The sequence shown here is derived from an EMBL/GenBank/DDBJ whole genome shotgun (WGS) entry which is preliminary data.</text>
</comment>
<feature type="coiled-coil region" evidence="1">
    <location>
        <begin position="504"/>
        <end position="531"/>
    </location>
</feature>
<organism evidence="5 7">
    <name type="scientific">Ruminococcus bicirculans</name>
    <name type="common">ex Wegman et al. 2014</name>
    <dbReference type="NCBI Taxonomy" id="1160721"/>
    <lineage>
        <taxon>Bacteria</taxon>
        <taxon>Bacillati</taxon>
        <taxon>Bacillota</taxon>
        <taxon>Clostridia</taxon>
        <taxon>Eubacteriales</taxon>
        <taxon>Oscillospiraceae</taxon>
        <taxon>Ruminococcus</taxon>
    </lineage>
</organism>
<keyword evidence="3" id="KW-0812">Transmembrane</keyword>
<keyword evidence="5" id="KW-0067">ATP-binding</keyword>
<feature type="domain" description="TraG P-loop" evidence="4">
    <location>
        <begin position="629"/>
        <end position="928"/>
    </location>
</feature>
<reference evidence="5" key="1">
    <citation type="submission" date="2022-06" db="EMBL/GenBank/DDBJ databases">
        <title>Isolation of gut microbiota from human fecal samples.</title>
        <authorList>
            <person name="Pamer E.G."/>
            <person name="Barat B."/>
            <person name="Waligurski E."/>
            <person name="Medina S."/>
            <person name="Paddock L."/>
            <person name="Mostad J."/>
        </authorList>
    </citation>
    <scope>NUCLEOTIDE SEQUENCE</scope>
    <source>
        <strain evidence="5">DFI.5.57</strain>
    </source>
</reference>
<dbReference type="EMBL" id="JANGCN010000016">
    <property type="protein sequence ID" value="MCQ5153280.1"/>
    <property type="molecule type" value="Genomic_DNA"/>
</dbReference>
<evidence type="ECO:0000313" key="6">
    <source>
        <dbReference type="EMBL" id="MDB8745098.1"/>
    </source>
</evidence>
<keyword evidence="3" id="KW-0472">Membrane</keyword>
<dbReference type="InterPro" id="IPR051162">
    <property type="entry name" value="T4SS_component"/>
</dbReference>
<protein>
    <submittedName>
        <fullName evidence="5">ATP-binding protein</fullName>
    </submittedName>
</protein>
<sequence length="976" mass="110580">MDNFVYEEEILLDEDGVPVEIYADEPEETTRVWQTADTETQGTTAEQMMYFTAEKVEKLISMEVNRDEFTQTEELSVQKETEVAVTAVPEVSEEPEAEGTETAVSSVPSETGVSETATEVTTPESVTSAVTSEIAVVPEAPAETPNQSNSIMAFLLLAGVFGAAVAAAVFYMKNSKKKLADPNDISQLSAKERDSLRLNRQKKKKPKKKRVSKKRIVPKTTQKTLPYKRVCDEYIIKIDDNKFSKTYRFEDVNYAIAKQEEQEAIFLAYCSVLNSFDTSADIQITVHNNRVNKADFNKMVLLKHKGDSFDHYIDVYNEMLVEKMEQGQNGIIRNKYLTVTVQAADLESARAKFASIDLEVINAFKKIGSIITPLTSHERMSILKDIFRGVDEEIPVLSNKDFSRQAERAYCCPDYFEFKKDYFMWNNKYARTMFIKDMPASLKDNILTDIANTNLDVMVSVNVAPVDPYKALKIVNHQLTSMRANKLQAEKKAIQSGYTSDVINEDLKHSLIEAEELLDDLRSKNQKMFLDNIIIMVTADDFDELENNTETIEAVVRKHICSVSTLKFQQEKGLQSVLPLGNCTLKIRRTLTTESTAVFLPFASKEITHKNGMYYGLNTLSNNMIIFNRLMLKNPNGFILGSPGSGKSFSAKREMLNVFLATDDDIIIIDPEREYTNLVEALNGETINVSPASTNFINPLDMSKDYSDDESPLIMKSDFILSFCECLVGKQGLTAKEKTIIDRCLNITYAEYLQDFNLEKNPTLMDFYEILKSQPEKEAQGLALSFELYIKGNLNVFAHKTNVNTTNRVVSYDIKDLGKQLKTLGMLIVLDYVWNRITENRAKGKRTWIYMDEIYLLFANEYSANFLFELYKRARKWGGIPTGITQNVEDLLKSETARSMLSNTDFVMMLNQATSDRIQLAKLLNISDNLLGYVTSSESGHGLICCGGSIIPFKDKFPHNELYDLMTTKLEEVQKK</sequence>
<feature type="compositionally biased region" description="Polar residues" evidence="2">
    <location>
        <begin position="105"/>
        <end position="126"/>
    </location>
</feature>
<name>A0AAW5KIP5_9FIRM</name>
<dbReference type="Gene3D" id="3.40.50.300">
    <property type="entry name" value="P-loop containing nucleotide triphosphate hydrolases"/>
    <property type="match status" value="1"/>
</dbReference>
<feature type="region of interest" description="Disordered" evidence="2">
    <location>
        <begin position="90"/>
        <end position="126"/>
    </location>
</feature>
<dbReference type="Proteomes" id="UP001211015">
    <property type="component" value="Unassembled WGS sequence"/>
</dbReference>
<keyword evidence="1" id="KW-0175">Coiled coil</keyword>
<dbReference type="NCBIfam" id="NF045971">
    <property type="entry name" value="conju_CD1110"/>
    <property type="match status" value="1"/>
</dbReference>
<proteinExistence type="predicted"/>
<dbReference type="CDD" id="cd01127">
    <property type="entry name" value="TrwB_TraG_TraD_VirD4"/>
    <property type="match status" value="1"/>
</dbReference>
<keyword evidence="3" id="KW-1133">Transmembrane helix</keyword>